<gene>
    <name evidence="2" type="ORF">PARE0329_LOCUS641</name>
</gene>
<feature type="region of interest" description="Disordered" evidence="1">
    <location>
        <begin position="83"/>
        <end position="103"/>
    </location>
</feature>
<organism evidence="2">
    <name type="scientific">Pseudo-nitzschia arenysensis</name>
    <dbReference type="NCBI Taxonomy" id="697910"/>
    <lineage>
        <taxon>Eukaryota</taxon>
        <taxon>Sar</taxon>
        <taxon>Stramenopiles</taxon>
        <taxon>Ochrophyta</taxon>
        <taxon>Bacillariophyta</taxon>
        <taxon>Bacillariophyceae</taxon>
        <taxon>Bacillariophycidae</taxon>
        <taxon>Bacillariales</taxon>
        <taxon>Bacillariaceae</taxon>
        <taxon>Pseudo-nitzschia</taxon>
    </lineage>
</organism>
<name>A0A7R9ZU34_9STRA</name>
<dbReference type="AlphaFoldDB" id="A0A7R9ZU34"/>
<evidence type="ECO:0000256" key="1">
    <source>
        <dbReference type="SAM" id="MobiDB-lite"/>
    </source>
</evidence>
<feature type="compositionally biased region" description="Basic residues" evidence="1">
    <location>
        <begin position="83"/>
        <end position="94"/>
    </location>
</feature>
<accession>A0A7R9ZU34</accession>
<protein>
    <submittedName>
        <fullName evidence="2">Uncharacterized protein</fullName>
    </submittedName>
</protein>
<dbReference type="EMBL" id="HBEH01000872">
    <property type="protein sequence ID" value="CAD8344006.1"/>
    <property type="molecule type" value="Transcribed_RNA"/>
</dbReference>
<proteinExistence type="predicted"/>
<evidence type="ECO:0000313" key="2">
    <source>
        <dbReference type="EMBL" id="CAD8344006.1"/>
    </source>
</evidence>
<sequence length="200" mass="23459">MRSPAENQKMARNAQTRHRRARFNNVVTVTEIPSHRVYAFDERFALWYTQSEYRCFRLQENIRKRKTNLKSELSDRVRDNRCRPQKVHKRRHESKHTIGDKHKSTKISNNVHDVLSRAIEARMQTNRRLAQIQWQMQRYQQLQNVAPAWSFNSPTPSVSKSTVQAKQGIFLPNIPFDFSSNTIPIRSTSTPMNSPVARGA</sequence>
<reference evidence="2" key="1">
    <citation type="submission" date="2021-01" db="EMBL/GenBank/DDBJ databases">
        <authorList>
            <person name="Corre E."/>
            <person name="Pelletier E."/>
            <person name="Niang G."/>
            <person name="Scheremetjew M."/>
            <person name="Finn R."/>
            <person name="Kale V."/>
            <person name="Holt S."/>
            <person name="Cochrane G."/>
            <person name="Meng A."/>
            <person name="Brown T."/>
            <person name="Cohen L."/>
        </authorList>
    </citation>
    <scope>NUCLEOTIDE SEQUENCE</scope>
    <source>
        <strain evidence="2">B593</strain>
    </source>
</reference>